<name>A0A401W6B1_STREY</name>
<dbReference type="InterPro" id="IPR003018">
    <property type="entry name" value="GAF"/>
</dbReference>
<dbReference type="Gene3D" id="3.30.450.40">
    <property type="match status" value="1"/>
</dbReference>
<dbReference type="InterPro" id="IPR029016">
    <property type="entry name" value="GAF-like_dom_sf"/>
</dbReference>
<feature type="domain" description="GAF" evidence="1">
    <location>
        <begin position="38"/>
        <end position="152"/>
    </location>
</feature>
<dbReference type="SUPFAM" id="SSF55781">
    <property type="entry name" value="GAF domain-like"/>
    <property type="match status" value="1"/>
</dbReference>
<evidence type="ECO:0000313" key="2">
    <source>
        <dbReference type="EMBL" id="GCD44795.1"/>
    </source>
</evidence>
<keyword evidence="3" id="KW-1185">Reference proteome</keyword>
<evidence type="ECO:0000259" key="1">
    <source>
        <dbReference type="Pfam" id="PF01590"/>
    </source>
</evidence>
<proteinExistence type="predicted"/>
<comment type="caution">
    <text evidence="2">The sequence shown here is derived from an EMBL/GenBank/DDBJ whole genome shotgun (WGS) entry which is preliminary data.</text>
</comment>
<organism evidence="2 3">
    <name type="scientific">Streptomyces paromomycinus</name>
    <name type="common">Streptomyces rimosus subsp. paromomycinus</name>
    <dbReference type="NCBI Taxonomy" id="92743"/>
    <lineage>
        <taxon>Bacteria</taxon>
        <taxon>Bacillati</taxon>
        <taxon>Actinomycetota</taxon>
        <taxon>Actinomycetes</taxon>
        <taxon>Kitasatosporales</taxon>
        <taxon>Streptomycetaceae</taxon>
        <taxon>Streptomyces</taxon>
    </lineage>
</organism>
<dbReference type="RefSeq" id="WP_125055555.1">
    <property type="nucleotide sequence ID" value="NZ_BHZD01000001.1"/>
</dbReference>
<gene>
    <name evidence="2" type="ORF">GKJPGBOP_04509</name>
</gene>
<dbReference type="Proteomes" id="UP000286746">
    <property type="component" value="Unassembled WGS sequence"/>
</dbReference>
<dbReference type="EMBL" id="BHZD01000001">
    <property type="protein sequence ID" value="GCD44795.1"/>
    <property type="molecule type" value="Genomic_DNA"/>
</dbReference>
<evidence type="ECO:0000313" key="3">
    <source>
        <dbReference type="Proteomes" id="UP000286746"/>
    </source>
</evidence>
<dbReference type="AlphaFoldDB" id="A0A401W6B1"/>
<protein>
    <submittedName>
        <fullName evidence="2">Transcriptional regulator</fullName>
    </submittedName>
</protein>
<accession>A0A401W6B1</accession>
<sequence length="234" mass="25372">MNRRAVAYHLAAVEMQEAYARRLGNWSSKDRHTRPLFMDTVVTLCGADGASIVLLDADLRQLAVAFSDRRARKAQDLEYVLGEGPAHDAVRSRFPVIAAGTGLLTRWPGYGREISGLGLRVAAAVPLTVAGTCFGALAVYDRRRPPQQADLDRAASALIEEVMLGPDGDPLLYGDIDQQIVVHQATGMVSAREGCSLSDALALIKARAFVKERTADEIAHQVVHSRLRLSSDPD</sequence>
<dbReference type="Pfam" id="PF01590">
    <property type="entry name" value="GAF"/>
    <property type="match status" value="1"/>
</dbReference>
<reference evidence="2 3" key="1">
    <citation type="submission" date="2018-11" db="EMBL/GenBank/DDBJ databases">
        <title>Whole genome sequence of Streptomyces paromomycinus NBRC 15454(T).</title>
        <authorList>
            <person name="Komaki H."/>
            <person name="Tamura T."/>
        </authorList>
    </citation>
    <scope>NUCLEOTIDE SEQUENCE [LARGE SCALE GENOMIC DNA]</scope>
    <source>
        <strain evidence="2 3">NBRC 15454</strain>
    </source>
</reference>